<protein>
    <recommendedName>
        <fullName evidence="2">DUF6545 domain-containing protein</fullName>
    </recommendedName>
</protein>
<dbReference type="EMBL" id="CP127295">
    <property type="protein sequence ID" value="WIX98820.1"/>
    <property type="molecule type" value="Genomic_DNA"/>
</dbReference>
<dbReference type="NCBIfam" id="NF042915">
    <property type="entry name" value="MAB_1171c_fam"/>
    <property type="match status" value="1"/>
</dbReference>
<feature type="transmembrane region" description="Helical" evidence="1">
    <location>
        <begin position="97"/>
        <end position="116"/>
    </location>
</feature>
<dbReference type="AlphaFoldDB" id="A0A9Y2JJW1"/>
<evidence type="ECO:0000259" key="2">
    <source>
        <dbReference type="Pfam" id="PF20182"/>
    </source>
</evidence>
<reference evidence="3 4" key="1">
    <citation type="submission" date="2023-06" db="EMBL/GenBank/DDBJ databases">
        <authorList>
            <person name="Oyuntsetseg B."/>
            <person name="Kim S.B."/>
        </authorList>
    </citation>
    <scope>NUCLEOTIDE SEQUENCE [LARGE SCALE GENOMIC DNA]</scope>
    <source>
        <strain evidence="3 4">4-36</strain>
    </source>
</reference>
<sequence>MGEVIRRYGPAALAWILLVFLRPGPAPGRRLVRFCVLGLAVSQTALTPAVRAFTRTIGAPSVELLVAHLAMLGAVWAGAQVLLRLHGLPAGARGHTAWALTGGAAMTVTFVLAPDMRPQSPFVMEYCIAYAVALLPEFAVIARLCVQDARKAPDRILRLGLGLVTAGVVAAAGYMVIRTVIAISARAPFDFDYGKGFLLSKALPTTAHLLVLVGVGVPAVAGWLRRHRQYRRLGPLWLALYRAEPAIALEPPRTTVFPTRLQLYRRVIEIRDGLLVIRPYRSGSGTGERQEAAEILAALRAREDGRPPLSPEAAVRGGQDFGSDTEYLCRVADAFREISRRATADVS</sequence>
<gene>
    <name evidence="3" type="ORF">QRX60_32795</name>
</gene>
<name>A0A9Y2JJW1_9PSEU</name>
<evidence type="ECO:0000313" key="4">
    <source>
        <dbReference type="Proteomes" id="UP001239397"/>
    </source>
</evidence>
<dbReference type="RefSeq" id="WP_285995303.1">
    <property type="nucleotide sequence ID" value="NZ_CP127295.1"/>
</dbReference>
<accession>A0A9Y2JJW1</accession>
<proteinExistence type="predicted"/>
<feature type="transmembrane region" description="Helical" evidence="1">
    <location>
        <begin position="65"/>
        <end position="85"/>
    </location>
</feature>
<evidence type="ECO:0000256" key="1">
    <source>
        <dbReference type="SAM" id="Phobius"/>
    </source>
</evidence>
<evidence type="ECO:0000313" key="3">
    <source>
        <dbReference type="EMBL" id="WIX98820.1"/>
    </source>
</evidence>
<feature type="domain" description="DUF6545" evidence="2">
    <location>
        <begin position="223"/>
        <end position="336"/>
    </location>
</feature>
<feature type="transmembrane region" description="Helical" evidence="1">
    <location>
        <begin position="158"/>
        <end position="185"/>
    </location>
</feature>
<organism evidence="3 4">
    <name type="scientific">Amycolatopsis mongoliensis</name>
    <dbReference type="NCBI Taxonomy" id="715475"/>
    <lineage>
        <taxon>Bacteria</taxon>
        <taxon>Bacillati</taxon>
        <taxon>Actinomycetota</taxon>
        <taxon>Actinomycetes</taxon>
        <taxon>Pseudonocardiales</taxon>
        <taxon>Pseudonocardiaceae</taxon>
        <taxon>Amycolatopsis</taxon>
    </lineage>
</organism>
<dbReference type="Pfam" id="PF20182">
    <property type="entry name" value="DUF6545"/>
    <property type="match status" value="1"/>
</dbReference>
<keyword evidence="4" id="KW-1185">Reference proteome</keyword>
<dbReference type="KEGG" id="amog:QRX60_32795"/>
<feature type="transmembrane region" description="Helical" evidence="1">
    <location>
        <begin position="205"/>
        <end position="224"/>
    </location>
</feature>
<dbReference type="InterPro" id="IPR046675">
    <property type="entry name" value="DUF6545"/>
</dbReference>
<keyword evidence="1" id="KW-1133">Transmembrane helix</keyword>
<feature type="transmembrane region" description="Helical" evidence="1">
    <location>
        <begin position="128"/>
        <end position="146"/>
    </location>
</feature>
<keyword evidence="1" id="KW-0472">Membrane</keyword>
<dbReference type="InterPro" id="IPR050039">
    <property type="entry name" value="MAB_1171c-like"/>
</dbReference>
<keyword evidence="1" id="KW-0812">Transmembrane</keyword>
<dbReference type="Proteomes" id="UP001239397">
    <property type="component" value="Chromosome"/>
</dbReference>